<gene>
    <name evidence="24" type="ORF">OLEA9_A045282</name>
</gene>
<comment type="catalytic activity">
    <reaction evidence="16">
        <text>L-seryl-[protein] + ATP = O-phospho-L-seryl-[protein] + ADP + H(+)</text>
        <dbReference type="Rhea" id="RHEA:17989"/>
        <dbReference type="Rhea" id="RHEA-COMP:9863"/>
        <dbReference type="Rhea" id="RHEA-COMP:11604"/>
        <dbReference type="ChEBI" id="CHEBI:15378"/>
        <dbReference type="ChEBI" id="CHEBI:29999"/>
        <dbReference type="ChEBI" id="CHEBI:30616"/>
        <dbReference type="ChEBI" id="CHEBI:83421"/>
        <dbReference type="ChEBI" id="CHEBI:456216"/>
    </reaction>
</comment>
<evidence type="ECO:0000256" key="13">
    <source>
        <dbReference type="ARBA" id="ARBA00023136"/>
    </source>
</evidence>
<evidence type="ECO:0000256" key="9">
    <source>
        <dbReference type="ARBA" id="ARBA00022741"/>
    </source>
</evidence>
<dbReference type="FunFam" id="3.30.200.20:FF:000043">
    <property type="entry name" value="Wall-associated receptor kinase 2"/>
    <property type="match status" value="2"/>
</dbReference>
<keyword evidence="2" id="KW-0723">Serine/threonine-protein kinase</keyword>
<dbReference type="InterPro" id="IPR008271">
    <property type="entry name" value="Ser/Thr_kinase_AS"/>
</dbReference>
<feature type="transmembrane region" description="Helical" evidence="20">
    <location>
        <begin position="349"/>
        <end position="370"/>
    </location>
</feature>
<accession>A0A8S0P7N3</accession>
<dbReference type="CDD" id="cd00054">
    <property type="entry name" value="EGF_CA"/>
    <property type="match status" value="2"/>
</dbReference>
<dbReference type="FunFam" id="2.10.25.10:FF:000038">
    <property type="entry name" value="Fibrillin 2"/>
    <property type="match status" value="2"/>
</dbReference>
<evidence type="ECO:0000256" key="2">
    <source>
        <dbReference type="ARBA" id="ARBA00022527"/>
    </source>
</evidence>
<dbReference type="GO" id="GO:0005524">
    <property type="term" value="F:ATP binding"/>
    <property type="evidence" value="ECO:0007669"/>
    <property type="project" value="UniProtKB-KW"/>
</dbReference>
<dbReference type="InterPro" id="IPR018097">
    <property type="entry name" value="EGF_Ca-bd_CS"/>
</dbReference>
<protein>
    <submittedName>
        <fullName evidence="24">Wall-associated receptor kinase-like 6</fullName>
    </submittedName>
</protein>
<dbReference type="PROSITE" id="PS00010">
    <property type="entry name" value="ASX_HYDROXYL"/>
    <property type="match status" value="2"/>
</dbReference>
<evidence type="ECO:0000256" key="6">
    <source>
        <dbReference type="ARBA" id="ARBA00022692"/>
    </source>
</evidence>
<dbReference type="Gene3D" id="2.10.25.10">
    <property type="entry name" value="Laminin"/>
    <property type="match status" value="3"/>
</dbReference>
<dbReference type="InterPro" id="IPR024731">
    <property type="entry name" value="NELL2-like_EGF"/>
</dbReference>
<evidence type="ECO:0000256" key="14">
    <source>
        <dbReference type="ARBA" id="ARBA00023157"/>
    </source>
</evidence>
<keyword evidence="6 20" id="KW-0812">Transmembrane</keyword>
<keyword evidence="11" id="KW-0067">ATP-binding</keyword>
<dbReference type="PROSITE" id="PS00108">
    <property type="entry name" value="PROTEIN_KINASE_ST"/>
    <property type="match status" value="2"/>
</dbReference>
<dbReference type="InterPro" id="IPR000719">
    <property type="entry name" value="Prot_kinase_dom"/>
</dbReference>
<sequence>MQQKACILLILWLPFSFSISKQTINNSTIALPGCPTKCGNVSVPYPFGIGLHAGCSIGPWYDINCSKSFNPPKPFLSRTNGEIIDISETKIRVKSNGIAYRCYNQTGGITREFQTEYGIDETSPFSFSNENKFIVVGCDDVSYMAKAATLNLFSTCAATCSKSSDLSDGSCSGIGCCQNSIPKGLKNYINFLESYGNHTNVSSFNRCGHSFLGEQGRYTFHPSDVSDSNFEHRIVETVPMILDWVIGNQTCAEAQKSSLFACQENSICVDSDTGLGGYHCNCSKGYKGNPYLRPGCQDINECENNPCHPYGICTNTPGGYKCSCQHGYFGDGSKFGSGCIGQRSNKASVLTGLSTSIVLLLLLTVTYWLYKVVKKRRKGNRKQKYFKRNGGLLLQQQISTKEGHVEKTRLFTDKELSKATDQFNESRILGQGGQGTVYKGMLSDGRTVAVKKSKLVGENRLDEFINEVVILSQINHRNVVALLGCCLETEVPLLVYEFIANRTLFDHIHDLSAEFPMTWDMRLKIAAEVAGALAYLHYSTSTPIYHRDIKSSNILLDENYRPKVSDFGISRSIAVDKTHFTTLVKGTFGYLDPEYFRSSQFTDKSDVYSFGVVLIELLSGQKPIISSDTEDERSLAARFLMSMEQNCLHKFFDPIILEHEKDEDIIAVATLAYRCLNLNGKKRPTMKEVSMELENIRLSKGQATVQSNTQLPLLLADNSNTATATTTVKPGCQSTCGNLTVPYPFGIGVNGGCSLNPSFNINCDTFSDPPKAFLGTTDLEVTAIFDNKIWVKNSLASVCYDKFGNALTDNSGPISLMNTSFSLSTENQLTVIGCDDYSLLEDMEDSISACVGKCSKIQDLSEGVCSGIGCCQASITKGLQYFYVYLTSLNDHHNVRSFNPCGHAFLGKRDRYTFRISHLNNTSISLDNVPLVIEWEIGDKNCTEAQNLTGINLCYGESICVDSDTGIGGYNCNCSIGSAGNPYLSPGCIDVDECKDHPCDEFATCDNLPGNYSCECRKGYLGDGRKDGLGCFLVQPSTYSDTNEGLRIASVLLFLLGVLLFLLGVTLVLYKVLKKRKRNKRKQKFFQRNGGLLLQQQISSNEDVLERMKLFRSKELEKATDRFNESRIIGKGGQGTVYKGMLSDGRIVAVKKSKSINANREEEFINEVVILSQINHRNIVKLLGCCLETEVPLLAYEFISNGTLFDLIHDESPNFPFSWDVRLRIAAEVSNALAYLHYASSIPIYHRDIKSNNILLDEKYRAKVSDFGISRSIALDQTHLTTKVRGTFGYLDPEYFRSNQFTEKSDVYSFGVVMVELLTGQKPISSSPSEEELSLVTRFLLSMKGKQLNTILDPRMQENGAKKEIFIVANLAERCLELNGRKRPTMKEVAMELDKLMRIYSKS</sequence>
<evidence type="ECO:0000256" key="16">
    <source>
        <dbReference type="ARBA" id="ARBA00047558"/>
    </source>
</evidence>
<evidence type="ECO:0000313" key="24">
    <source>
        <dbReference type="EMBL" id="CAA2933826.1"/>
    </source>
</evidence>
<dbReference type="InterPro" id="IPR001881">
    <property type="entry name" value="EGF-like_Ca-bd_dom"/>
</dbReference>
<keyword evidence="8" id="KW-0677">Repeat</keyword>
<dbReference type="Proteomes" id="UP000594638">
    <property type="component" value="Unassembled WGS sequence"/>
</dbReference>
<dbReference type="InterPro" id="IPR045274">
    <property type="entry name" value="WAK-like"/>
</dbReference>
<dbReference type="InterPro" id="IPR000152">
    <property type="entry name" value="EGF-type_Asp/Asn_hydroxyl_site"/>
</dbReference>
<comment type="caution">
    <text evidence="24">The sequence shown here is derived from an EMBL/GenBank/DDBJ whole genome shotgun (WGS) entry which is preliminary data.</text>
</comment>
<keyword evidence="4" id="KW-0597">Phosphoprotein</keyword>
<evidence type="ECO:0000313" key="25">
    <source>
        <dbReference type="Proteomes" id="UP000594638"/>
    </source>
</evidence>
<evidence type="ECO:0000256" key="8">
    <source>
        <dbReference type="ARBA" id="ARBA00022737"/>
    </source>
</evidence>
<dbReference type="PROSITE" id="PS01187">
    <property type="entry name" value="EGF_CA"/>
    <property type="match status" value="2"/>
</dbReference>
<feature type="chain" id="PRO_5035741924" evidence="21">
    <location>
        <begin position="21"/>
        <end position="1403"/>
    </location>
</feature>
<comment type="catalytic activity">
    <reaction evidence="17">
        <text>L-threonyl-[protein] + ATP = O-phospho-L-threonyl-[protein] + ADP + H(+)</text>
        <dbReference type="Rhea" id="RHEA:46608"/>
        <dbReference type="Rhea" id="RHEA-COMP:11060"/>
        <dbReference type="Rhea" id="RHEA-COMP:11605"/>
        <dbReference type="ChEBI" id="CHEBI:15378"/>
        <dbReference type="ChEBI" id="CHEBI:30013"/>
        <dbReference type="ChEBI" id="CHEBI:30616"/>
        <dbReference type="ChEBI" id="CHEBI:61977"/>
        <dbReference type="ChEBI" id="CHEBI:456216"/>
    </reaction>
</comment>
<comment type="function">
    <text evidence="18">Serine/threonine-protein kinase that may function as a signaling receptor of extracellular matrix component. Binding to pectin may have significance in the control of cell expansion, morphogenesis and development.</text>
</comment>
<dbReference type="SMART" id="SM00179">
    <property type="entry name" value="EGF_CA"/>
    <property type="match status" value="3"/>
</dbReference>
<comment type="caution">
    <text evidence="19">Lacks conserved residue(s) required for the propagation of feature annotation.</text>
</comment>
<dbReference type="PANTHER" id="PTHR27005">
    <property type="entry name" value="WALL-ASSOCIATED RECEPTOR KINASE-LIKE 21"/>
    <property type="match status" value="1"/>
</dbReference>
<keyword evidence="7 21" id="KW-0732">Signal</keyword>
<evidence type="ECO:0000256" key="5">
    <source>
        <dbReference type="ARBA" id="ARBA00022679"/>
    </source>
</evidence>
<organism evidence="24 25">
    <name type="scientific">Olea europaea subsp. europaea</name>
    <dbReference type="NCBI Taxonomy" id="158383"/>
    <lineage>
        <taxon>Eukaryota</taxon>
        <taxon>Viridiplantae</taxon>
        <taxon>Streptophyta</taxon>
        <taxon>Embryophyta</taxon>
        <taxon>Tracheophyta</taxon>
        <taxon>Spermatophyta</taxon>
        <taxon>Magnoliopsida</taxon>
        <taxon>eudicotyledons</taxon>
        <taxon>Gunneridae</taxon>
        <taxon>Pentapetalae</taxon>
        <taxon>asterids</taxon>
        <taxon>lamiids</taxon>
        <taxon>Lamiales</taxon>
        <taxon>Oleaceae</taxon>
        <taxon>Oleeae</taxon>
        <taxon>Olea</taxon>
    </lineage>
</organism>
<dbReference type="PANTHER" id="PTHR27005:SF515">
    <property type="entry name" value="WALL-ASSOCIATED RECEPTOR KINASE-LIKE 10-RELATED"/>
    <property type="match status" value="1"/>
</dbReference>
<evidence type="ECO:0000256" key="18">
    <source>
        <dbReference type="ARBA" id="ARBA00058961"/>
    </source>
</evidence>
<dbReference type="Gene3D" id="1.10.510.10">
    <property type="entry name" value="Transferase(Phosphotransferase) domain 1"/>
    <property type="match status" value="2"/>
</dbReference>
<dbReference type="PROSITE" id="PS50011">
    <property type="entry name" value="PROTEIN_KINASE_DOM"/>
    <property type="match status" value="2"/>
</dbReference>
<dbReference type="SUPFAM" id="SSF57196">
    <property type="entry name" value="EGF/Laminin"/>
    <property type="match status" value="2"/>
</dbReference>
<dbReference type="SUPFAM" id="SSF56112">
    <property type="entry name" value="Protein kinase-like (PK-like)"/>
    <property type="match status" value="2"/>
</dbReference>
<dbReference type="Gramene" id="OE9A045282T1">
    <property type="protein sequence ID" value="OE9A045282C1"/>
    <property type="gene ID" value="OE9A045282"/>
</dbReference>
<dbReference type="Pfam" id="PF13947">
    <property type="entry name" value="GUB_WAK_bind"/>
    <property type="match status" value="2"/>
</dbReference>
<evidence type="ECO:0000256" key="19">
    <source>
        <dbReference type="PROSITE-ProRule" id="PRU00076"/>
    </source>
</evidence>
<feature type="domain" description="EGF-like" evidence="23">
    <location>
        <begin position="298"/>
        <end position="334"/>
    </location>
</feature>
<feature type="domain" description="Protein kinase" evidence="22">
    <location>
        <begin position="1123"/>
        <end position="1397"/>
    </location>
</feature>
<evidence type="ECO:0000256" key="17">
    <source>
        <dbReference type="ARBA" id="ARBA00047951"/>
    </source>
</evidence>
<dbReference type="InterPro" id="IPR025287">
    <property type="entry name" value="WAK_GUB"/>
</dbReference>
<comment type="subcellular location">
    <subcellularLocation>
        <location evidence="1">Membrane</location>
        <topology evidence="1">Single-pass type I membrane protein</topology>
    </subcellularLocation>
</comment>
<dbReference type="PROSITE" id="PS50026">
    <property type="entry name" value="EGF_3"/>
    <property type="match status" value="2"/>
</dbReference>
<dbReference type="GO" id="GO:0007166">
    <property type="term" value="P:cell surface receptor signaling pathway"/>
    <property type="evidence" value="ECO:0007669"/>
    <property type="project" value="InterPro"/>
</dbReference>
<dbReference type="SMART" id="SM00181">
    <property type="entry name" value="EGF"/>
    <property type="match status" value="4"/>
</dbReference>
<reference evidence="24 25" key="1">
    <citation type="submission" date="2019-12" db="EMBL/GenBank/DDBJ databases">
        <authorList>
            <person name="Alioto T."/>
            <person name="Alioto T."/>
            <person name="Gomez Garrido J."/>
        </authorList>
    </citation>
    <scope>NUCLEOTIDE SEQUENCE [LARGE SCALE GENOMIC DNA]</scope>
</reference>
<dbReference type="GO" id="GO:0004674">
    <property type="term" value="F:protein serine/threonine kinase activity"/>
    <property type="evidence" value="ECO:0007669"/>
    <property type="project" value="UniProtKB-KW"/>
</dbReference>
<evidence type="ECO:0000256" key="10">
    <source>
        <dbReference type="ARBA" id="ARBA00022777"/>
    </source>
</evidence>
<dbReference type="CDD" id="cd14066">
    <property type="entry name" value="STKc_IRAK"/>
    <property type="match status" value="2"/>
</dbReference>
<dbReference type="FunFam" id="1.10.510.10:FF:000084">
    <property type="entry name" value="Wall-associated receptor kinase 2"/>
    <property type="match status" value="2"/>
</dbReference>
<evidence type="ECO:0000256" key="20">
    <source>
        <dbReference type="SAM" id="Phobius"/>
    </source>
</evidence>
<dbReference type="GO" id="GO:0030247">
    <property type="term" value="F:polysaccharide binding"/>
    <property type="evidence" value="ECO:0007669"/>
    <property type="project" value="InterPro"/>
</dbReference>
<evidence type="ECO:0000256" key="12">
    <source>
        <dbReference type="ARBA" id="ARBA00022989"/>
    </source>
</evidence>
<feature type="transmembrane region" description="Helical" evidence="20">
    <location>
        <begin position="1048"/>
        <end position="1073"/>
    </location>
</feature>
<dbReference type="EMBL" id="CACTIH010000007">
    <property type="protein sequence ID" value="CAA2933826.1"/>
    <property type="molecule type" value="Genomic_DNA"/>
</dbReference>
<name>A0A8S0P7N3_OLEEU</name>
<keyword evidence="13 20" id="KW-0472">Membrane</keyword>
<keyword evidence="14" id="KW-1015">Disulfide bond</keyword>
<feature type="domain" description="Protein kinase" evidence="22">
    <location>
        <begin position="423"/>
        <end position="698"/>
    </location>
</feature>
<evidence type="ECO:0000256" key="7">
    <source>
        <dbReference type="ARBA" id="ARBA00022729"/>
    </source>
</evidence>
<evidence type="ECO:0000259" key="23">
    <source>
        <dbReference type="PROSITE" id="PS50026"/>
    </source>
</evidence>
<keyword evidence="12 20" id="KW-1133">Transmembrane helix</keyword>
<keyword evidence="24" id="KW-0675">Receptor</keyword>
<evidence type="ECO:0000259" key="22">
    <source>
        <dbReference type="PROSITE" id="PS50011"/>
    </source>
</evidence>
<evidence type="ECO:0000256" key="21">
    <source>
        <dbReference type="SAM" id="SignalP"/>
    </source>
</evidence>
<keyword evidence="9" id="KW-0547">Nucleotide-binding</keyword>
<dbReference type="Pfam" id="PF12947">
    <property type="entry name" value="EGF_3"/>
    <property type="match status" value="2"/>
</dbReference>
<feature type="domain" description="EGF-like" evidence="23">
    <location>
        <begin position="990"/>
        <end position="1023"/>
    </location>
</feature>
<evidence type="ECO:0000256" key="15">
    <source>
        <dbReference type="ARBA" id="ARBA00023180"/>
    </source>
</evidence>
<dbReference type="InterPro" id="IPR011009">
    <property type="entry name" value="Kinase-like_dom_sf"/>
</dbReference>
<dbReference type="GO" id="GO:0005886">
    <property type="term" value="C:plasma membrane"/>
    <property type="evidence" value="ECO:0007669"/>
    <property type="project" value="TreeGrafter"/>
</dbReference>
<evidence type="ECO:0000256" key="4">
    <source>
        <dbReference type="ARBA" id="ARBA00022553"/>
    </source>
</evidence>
<dbReference type="Pfam" id="PF00069">
    <property type="entry name" value="Pkinase"/>
    <property type="match status" value="2"/>
</dbReference>
<keyword evidence="3 19" id="KW-0245">EGF-like domain</keyword>
<feature type="signal peptide" evidence="21">
    <location>
        <begin position="1"/>
        <end position="20"/>
    </location>
</feature>
<keyword evidence="15" id="KW-0325">Glycoprotein</keyword>
<evidence type="ECO:0000256" key="11">
    <source>
        <dbReference type="ARBA" id="ARBA00022840"/>
    </source>
</evidence>
<keyword evidence="5" id="KW-0808">Transferase</keyword>
<dbReference type="Gene3D" id="3.30.200.20">
    <property type="entry name" value="Phosphorylase Kinase, domain 1"/>
    <property type="match status" value="2"/>
</dbReference>
<proteinExistence type="predicted"/>
<evidence type="ECO:0000256" key="3">
    <source>
        <dbReference type="ARBA" id="ARBA00022536"/>
    </source>
</evidence>
<dbReference type="SMART" id="SM00220">
    <property type="entry name" value="S_TKc"/>
    <property type="match status" value="2"/>
</dbReference>
<dbReference type="OrthoDB" id="4062651at2759"/>
<evidence type="ECO:0000256" key="1">
    <source>
        <dbReference type="ARBA" id="ARBA00004479"/>
    </source>
</evidence>
<keyword evidence="10 24" id="KW-0418">Kinase</keyword>
<dbReference type="InterPro" id="IPR000742">
    <property type="entry name" value="EGF"/>
</dbReference>
<dbReference type="GO" id="GO:0005509">
    <property type="term" value="F:calcium ion binding"/>
    <property type="evidence" value="ECO:0007669"/>
    <property type="project" value="InterPro"/>
</dbReference>
<keyword evidence="25" id="KW-1185">Reference proteome</keyword>